<gene>
    <name evidence="9" type="ORF">NKR19_g1544</name>
</gene>
<dbReference type="PANTHER" id="PTHR33365:SF4">
    <property type="entry name" value="CYCLOCHLOROTINE BIOSYNTHESIS PROTEIN O"/>
    <property type="match status" value="1"/>
</dbReference>
<reference evidence="9" key="1">
    <citation type="submission" date="2022-07" db="EMBL/GenBank/DDBJ databases">
        <title>Fungi with potential for degradation of polypropylene.</title>
        <authorList>
            <person name="Gostincar C."/>
        </authorList>
    </citation>
    <scope>NUCLEOTIDE SEQUENCE</scope>
    <source>
        <strain evidence="9">EXF-13287</strain>
    </source>
</reference>
<dbReference type="InterPro" id="IPR021765">
    <property type="entry name" value="UstYa-like"/>
</dbReference>
<dbReference type="GO" id="GO:0043386">
    <property type="term" value="P:mycotoxin biosynthetic process"/>
    <property type="evidence" value="ECO:0007669"/>
    <property type="project" value="InterPro"/>
</dbReference>
<proteinExistence type="inferred from homology"/>
<comment type="pathway">
    <text evidence="2">Mycotoxin biosynthesis.</text>
</comment>
<keyword evidence="10" id="KW-1185">Reference proteome</keyword>
<comment type="similarity">
    <text evidence="8">Belongs to the ustYa family.</text>
</comment>
<keyword evidence="4" id="KW-1133">Transmembrane helix</keyword>
<comment type="caution">
    <text evidence="9">The sequence shown here is derived from an EMBL/GenBank/DDBJ whole genome shotgun (WGS) entry which is preliminary data.</text>
</comment>
<name>A0AA38SCA5_9PEZI</name>
<accession>A0AA38SCA5</accession>
<organism evidence="9 10">
    <name type="scientific">Coniochaeta hoffmannii</name>
    <dbReference type="NCBI Taxonomy" id="91930"/>
    <lineage>
        <taxon>Eukaryota</taxon>
        <taxon>Fungi</taxon>
        <taxon>Dikarya</taxon>
        <taxon>Ascomycota</taxon>
        <taxon>Pezizomycotina</taxon>
        <taxon>Sordariomycetes</taxon>
        <taxon>Sordariomycetidae</taxon>
        <taxon>Coniochaetales</taxon>
        <taxon>Coniochaetaceae</taxon>
        <taxon>Coniochaeta</taxon>
    </lineage>
</organism>
<evidence type="ECO:0000256" key="1">
    <source>
        <dbReference type="ARBA" id="ARBA00004167"/>
    </source>
</evidence>
<evidence type="ECO:0000256" key="8">
    <source>
        <dbReference type="ARBA" id="ARBA00035112"/>
    </source>
</evidence>
<keyword evidence="7" id="KW-0325">Glycoprotein</keyword>
<evidence type="ECO:0000256" key="2">
    <source>
        <dbReference type="ARBA" id="ARBA00004685"/>
    </source>
</evidence>
<dbReference type="Proteomes" id="UP001174691">
    <property type="component" value="Unassembled WGS sequence"/>
</dbReference>
<dbReference type="Pfam" id="PF11807">
    <property type="entry name" value="UstYa"/>
    <property type="match status" value="1"/>
</dbReference>
<keyword evidence="5" id="KW-0843">Virulence</keyword>
<protein>
    <submittedName>
        <fullName evidence="9">Uncharacterized protein</fullName>
    </submittedName>
</protein>
<comment type="subcellular location">
    <subcellularLocation>
        <location evidence="1">Membrane</location>
        <topology evidence="1">Single-pass membrane protein</topology>
    </subcellularLocation>
</comment>
<evidence type="ECO:0000256" key="5">
    <source>
        <dbReference type="ARBA" id="ARBA00023026"/>
    </source>
</evidence>
<keyword evidence="6" id="KW-0472">Membrane</keyword>
<evidence type="ECO:0000313" key="9">
    <source>
        <dbReference type="EMBL" id="KAJ9162145.1"/>
    </source>
</evidence>
<evidence type="ECO:0000256" key="3">
    <source>
        <dbReference type="ARBA" id="ARBA00022692"/>
    </source>
</evidence>
<sequence length="239" mass="28324">MGFPTDETDQLWEDLYQFGDSFISEEEAKQLAYPTVHEMGTKNYIIELEVFHQLHCLNDIRKAFYPERYPGKWPYNEDGTINRNALQWRHWEHCIDILRGTLMCNADVSPISWRLNVPVGRVLAPQLETTHSCRNFTKIVEWAREHEAKGLRQELTEDERRAFLADPPFDQSAWEDLSGFWAQFPGNTYFKQWQEGWNETQEGREFWKQWTAEHEQGIELEFVDDQHGQHGHEHTAKAV</sequence>
<evidence type="ECO:0000256" key="4">
    <source>
        <dbReference type="ARBA" id="ARBA00022989"/>
    </source>
</evidence>
<dbReference type="EMBL" id="JANBVN010000014">
    <property type="protein sequence ID" value="KAJ9162145.1"/>
    <property type="molecule type" value="Genomic_DNA"/>
</dbReference>
<evidence type="ECO:0000256" key="7">
    <source>
        <dbReference type="ARBA" id="ARBA00023180"/>
    </source>
</evidence>
<evidence type="ECO:0000313" key="10">
    <source>
        <dbReference type="Proteomes" id="UP001174691"/>
    </source>
</evidence>
<dbReference type="GO" id="GO:0016020">
    <property type="term" value="C:membrane"/>
    <property type="evidence" value="ECO:0007669"/>
    <property type="project" value="UniProtKB-SubCell"/>
</dbReference>
<evidence type="ECO:0000256" key="6">
    <source>
        <dbReference type="ARBA" id="ARBA00023136"/>
    </source>
</evidence>
<dbReference type="AlphaFoldDB" id="A0AA38SCA5"/>
<keyword evidence="3" id="KW-0812">Transmembrane</keyword>
<dbReference type="PANTHER" id="PTHR33365">
    <property type="entry name" value="YALI0B05434P"/>
    <property type="match status" value="1"/>
</dbReference>